<comment type="caution">
    <text evidence="2">The sequence shown here is derived from an EMBL/GenBank/DDBJ whole genome shotgun (WGS) entry which is preliminary data.</text>
</comment>
<feature type="compositionally biased region" description="Low complexity" evidence="1">
    <location>
        <begin position="48"/>
        <end position="58"/>
    </location>
</feature>
<dbReference type="EMBL" id="JBHUDY010000001">
    <property type="protein sequence ID" value="MFD1610891.1"/>
    <property type="molecule type" value="Genomic_DNA"/>
</dbReference>
<evidence type="ECO:0000313" key="3">
    <source>
        <dbReference type="Proteomes" id="UP001597115"/>
    </source>
</evidence>
<name>A0ABW4I0E1_9SPHN</name>
<feature type="region of interest" description="Disordered" evidence="1">
    <location>
        <begin position="37"/>
        <end position="58"/>
    </location>
</feature>
<reference evidence="3" key="1">
    <citation type="journal article" date="2019" name="Int. J. Syst. Evol. Microbiol.">
        <title>The Global Catalogue of Microorganisms (GCM) 10K type strain sequencing project: providing services to taxonomists for standard genome sequencing and annotation.</title>
        <authorList>
            <consortium name="The Broad Institute Genomics Platform"/>
            <consortium name="The Broad Institute Genome Sequencing Center for Infectious Disease"/>
            <person name="Wu L."/>
            <person name="Ma J."/>
        </authorList>
    </citation>
    <scope>NUCLEOTIDE SEQUENCE [LARGE SCALE GENOMIC DNA]</scope>
    <source>
        <strain evidence="3">CGMCC 1.16275</strain>
    </source>
</reference>
<evidence type="ECO:0000256" key="1">
    <source>
        <dbReference type="SAM" id="MobiDB-lite"/>
    </source>
</evidence>
<keyword evidence="3" id="KW-1185">Reference proteome</keyword>
<protein>
    <submittedName>
        <fullName evidence="2">Uncharacterized protein</fullName>
    </submittedName>
</protein>
<accession>A0ABW4I0E1</accession>
<sequence>MSVKTEAAPRAIGSYSVSLQQAAAALWDGNFWGREKINPEPPLKRPLSAASARSPSIA</sequence>
<organism evidence="2 3">
    <name type="scientific">Sphingomonas tabacisoli</name>
    <dbReference type="NCBI Taxonomy" id="2249466"/>
    <lineage>
        <taxon>Bacteria</taxon>
        <taxon>Pseudomonadati</taxon>
        <taxon>Pseudomonadota</taxon>
        <taxon>Alphaproteobacteria</taxon>
        <taxon>Sphingomonadales</taxon>
        <taxon>Sphingomonadaceae</taxon>
        <taxon>Sphingomonas</taxon>
    </lineage>
</organism>
<dbReference type="RefSeq" id="WP_380887001.1">
    <property type="nucleotide sequence ID" value="NZ_JBHUDY010000001.1"/>
</dbReference>
<evidence type="ECO:0000313" key="2">
    <source>
        <dbReference type="EMBL" id="MFD1610891.1"/>
    </source>
</evidence>
<gene>
    <name evidence="2" type="ORF">ACFSCW_03650</name>
</gene>
<dbReference type="Proteomes" id="UP001597115">
    <property type="component" value="Unassembled WGS sequence"/>
</dbReference>
<proteinExistence type="predicted"/>